<dbReference type="STRING" id="1117647.M5M_15045"/>
<dbReference type="InterPro" id="IPR038063">
    <property type="entry name" value="Transpep_catalytic_dom"/>
</dbReference>
<dbReference type="Gene3D" id="2.40.440.10">
    <property type="entry name" value="L,D-transpeptidase catalytic domain-like"/>
    <property type="match status" value="1"/>
</dbReference>
<evidence type="ECO:0000256" key="1">
    <source>
        <dbReference type="ARBA" id="ARBA00004752"/>
    </source>
</evidence>
<dbReference type="GO" id="GO:0016740">
    <property type="term" value="F:transferase activity"/>
    <property type="evidence" value="ECO:0007669"/>
    <property type="project" value="UniProtKB-KW"/>
</dbReference>
<reference evidence="10 11" key="1">
    <citation type="journal article" date="2013" name="Genome Announc.">
        <title>Complete genome sequence of Simiduia agarivorans SA1(T), a marine bacterium able to degrade a variety of polysaccharides.</title>
        <authorList>
            <person name="Lin S.Y."/>
            <person name="Shieh W.Y."/>
            <person name="Chen J.S."/>
            <person name="Tang S.L."/>
        </authorList>
    </citation>
    <scope>NUCLEOTIDE SEQUENCE [LARGE SCALE GENOMIC DNA]</scope>
    <source>
        <strain evidence="11">DSM 21679 / JCM 13881 / BCRC 17597 / SA1</strain>
    </source>
</reference>
<dbReference type="EMBL" id="CP003746">
    <property type="protein sequence ID" value="AFV00144.1"/>
    <property type="molecule type" value="Genomic_DNA"/>
</dbReference>
<dbReference type="SUPFAM" id="SSF141523">
    <property type="entry name" value="L,D-transpeptidase catalytic domain-like"/>
    <property type="match status" value="1"/>
</dbReference>
<keyword evidence="5 7" id="KW-0573">Peptidoglycan synthesis</keyword>
<dbReference type="AlphaFoldDB" id="K4KPV9"/>
<keyword evidence="3" id="KW-0808">Transferase</keyword>
<dbReference type="UniPathway" id="UPA00219"/>
<keyword evidence="8" id="KW-0732">Signal</keyword>
<feature type="active site" description="Nucleophile" evidence="7">
    <location>
        <position position="449"/>
    </location>
</feature>
<dbReference type="InterPro" id="IPR045380">
    <property type="entry name" value="LD_TPept_scaffold_dom"/>
</dbReference>
<dbReference type="PANTHER" id="PTHR41533">
    <property type="entry name" value="L,D-TRANSPEPTIDASE HI_1667-RELATED"/>
    <property type="match status" value="1"/>
</dbReference>
<organism evidence="10 11">
    <name type="scientific">Simiduia agarivorans (strain DSM 21679 / JCM 13881 / BCRC 17597 / SA1)</name>
    <dbReference type="NCBI Taxonomy" id="1117647"/>
    <lineage>
        <taxon>Bacteria</taxon>
        <taxon>Pseudomonadati</taxon>
        <taxon>Pseudomonadota</taxon>
        <taxon>Gammaproteobacteria</taxon>
        <taxon>Cellvibrionales</taxon>
        <taxon>Cellvibrionaceae</taxon>
        <taxon>Simiduia</taxon>
    </lineage>
</organism>
<feature type="signal peptide" evidence="8">
    <location>
        <begin position="1"/>
        <end position="21"/>
    </location>
</feature>
<dbReference type="Pfam" id="PF01471">
    <property type="entry name" value="PG_binding_1"/>
    <property type="match status" value="1"/>
</dbReference>
<accession>K4KPV9</accession>
<evidence type="ECO:0000256" key="6">
    <source>
        <dbReference type="ARBA" id="ARBA00023316"/>
    </source>
</evidence>
<dbReference type="Pfam" id="PF03734">
    <property type="entry name" value="YkuD"/>
    <property type="match status" value="1"/>
</dbReference>
<dbReference type="Proteomes" id="UP000000466">
    <property type="component" value="Chromosome"/>
</dbReference>
<protein>
    <recommendedName>
        <fullName evidence="9">L,D-TPase catalytic domain-containing protein</fullName>
    </recommendedName>
</protein>
<evidence type="ECO:0000256" key="2">
    <source>
        <dbReference type="ARBA" id="ARBA00005992"/>
    </source>
</evidence>
<keyword evidence="4 7" id="KW-0133">Cell shape</keyword>
<comment type="pathway">
    <text evidence="1 7">Cell wall biogenesis; peptidoglycan biosynthesis.</text>
</comment>
<keyword evidence="6 7" id="KW-0961">Cell wall biogenesis/degradation</keyword>
<dbReference type="HOGENOM" id="CLU_020360_3_4_6"/>
<dbReference type="eggNOG" id="COG2989">
    <property type="taxonomic scope" value="Bacteria"/>
</dbReference>
<sequence length="540" mass="60918">MIRLIKQLLLLSALFCSHVSAAESLRQQVESWHAGFAAEAGGAMLHLPQDTARFYELSGFQYRWSVNSAGVLALSDEANALFDFLGNIHLEGLLAVDYHYPALQAALARQDWLAFDLLMTDAHLMLAHHLLKGKVDVASLNADWVANPRTRDLVQHLLPNGGDPVVEKLTALRPSQARYDRLLSRLAWLTEHPASEWPALAVSPKIEPGASDARLASIAQRLRYWGDLSDEDRLFNQYASELVDAVKRFQMRHGLKQDGVIGKATLTQLNVTPAERARQLVANLERWRWLGEDFGHRFLLVNIADFSLTVYEAGQPAVRMPVIVGRHYRKTPVFSDRMRYLVFNPTWTVPVKLAVQDKLPDIQKDPDYLSRMGFKVYPHGSQVEVDPGTIDWATLTPRNFPYRLVQMPGPLNALGQVKFMFPNRYDVYLHDTPARELFQEEDRAFSSGCIRVADPMALAEYLLADQGIDRATIDQWLAEGAIKTVNLKTAMPIHIEYWTAWVDREGTLHFRKDVYNRDAPLIAALAQPLTGQVPVQDTPG</sequence>
<evidence type="ECO:0000256" key="5">
    <source>
        <dbReference type="ARBA" id="ARBA00022984"/>
    </source>
</evidence>
<dbReference type="InterPro" id="IPR005490">
    <property type="entry name" value="LD_TPept_cat_dom"/>
</dbReference>
<dbReference type="GO" id="GO:0008360">
    <property type="term" value="P:regulation of cell shape"/>
    <property type="evidence" value="ECO:0007669"/>
    <property type="project" value="UniProtKB-UniRule"/>
</dbReference>
<evidence type="ECO:0000313" key="10">
    <source>
        <dbReference type="EMBL" id="AFV00144.1"/>
    </source>
</evidence>
<dbReference type="GO" id="GO:0004180">
    <property type="term" value="F:carboxypeptidase activity"/>
    <property type="evidence" value="ECO:0007669"/>
    <property type="project" value="UniProtKB-ARBA"/>
</dbReference>
<dbReference type="InterPro" id="IPR052905">
    <property type="entry name" value="LD-transpeptidase_YkuD-like"/>
</dbReference>
<dbReference type="GO" id="GO:0071555">
    <property type="term" value="P:cell wall organization"/>
    <property type="evidence" value="ECO:0007669"/>
    <property type="project" value="UniProtKB-UniRule"/>
</dbReference>
<evidence type="ECO:0000256" key="4">
    <source>
        <dbReference type="ARBA" id="ARBA00022960"/>
    </source>
</evidence>
<dbReference type="RefSeq" id="WP_015048296.1">
    <property type="nucleotide sequence ID" value="NC_018868.3"/>
</dbReference>
<keyword evidence="11" id="KW-1185">Reference proteome</keyword>
<evidence type="ECO:0000259" key="9">
    <source>
        <dbReference type="PROSITE" id="PS52029"/>
    </source>
</evidence>
<dbReference type="PANTHER" id="PTHR41533:SF2">
    <property type="entry name" value="BLR7131 PROTEIN"/>
    <property type="match status" value="1"/>
</dbReference>
<dbReference type="PROSITE" id="PS52029">
    <property type="entry name" value="LD_TPASE"/>
    <property type="match status" value="1"/>
</dbReference>
<proteinExistence type="inferred from homology"/>
<dbReference type="CDD" id="cd16913">
    <property type="entry name" value="YkuD_like"/>
    <property type="match status" value="1"/>
</dbReference>
<dbReference type="KEGG" id="saga:M5M_15045"/>
<evidence type="ECO:0000256" key="7">
    <source>
        <dbReference type="PROSITE-ProRule" id="PRU01373"/>
    </source>
</evidence>
<comment type="similarity">
    <text evidence="2">Belongs to the YkuD family.</text>
</comment>
<dbReference type="InterPro" id="IPR036365">
    <property type="entry name" value="PGBD-like_sf"/>
</dbReference>
<dbReference type="GO" id="GO:0009252">
    <property type="term" value="P:peptidoglycan biosynthetic process"/>
    <property type="evidence" value="ECO:0007669"/>
    <property type="project" value="UniProtKB-UniPathway"/>
</dbReference>
<feature type="active site" description="Proton donor/acceptor" evidence="7">
    <location>
        <position position="430"/>
    </location>
</feature>
<evidence type="ECO:0000256" key="8">
    <source>
        <dbReference type="SAM" id="SignalP"/>
    </source>
</evidence>
<dbReference type="InterPro" id="IPR002477">
    <property type="entry name" value="Peptidoglycan-bd-like"/>
</dbReference>
<feature type="chain" id="PRO_5003878582" description="L,D-TPase catalytic domain-containing protein" evidence="8">
    <location>
        <begin position="22"/>
        <end position="540"/>
    </location>
</feature>
<evidence type="ECO:0000313" key="11">
    <source>
        <dbReference type="Proteomes" id="UP000000466"/>
    </source>
</evidence>
<evidence type="ECO:0000256" key="3">
    <source>
        <dbReference type="ARBA" id="ARBA00022679"/>
    </source>
</evidence>
<feature type="domain" description="L,D-TPase catalytic" evidence="9">
    <location>
        <begin position="297"/>
        <end position="473"/>
    </location>
</feature>
<dbReference type="Pfam" id="PF20142">
    <property type="entry name" value="Scaffold"/>
    <property type="match status" value="1"/>
</dbReference>
<name>K4KPV9_SIMAS</name>
<dbReference type="Gene3D" id="1.10.101.10">
    <property type="entry name" value="PGBD-like superfamily/PGBD"/>
    <property type="match status" value="1"/>
</dbReference>
<dbReference type="SUPFAM" id="SSF47090">
    <property type="entry name" value="PGBD-like"/>
    <property type="match status" value="1"/>
</dbReference>
<dbReference type="OrthoDB" id="9778545at2"/>
<dbReference type="InterPro" id="IPR036366">
    <property type="entry name" value="PGBDSf"/>
</dbReference>
<gene>
    <name evidence="10" type="ordered locus">M5M_15045</name>
</gene>